<feature type="domain" description="BioF2-like acetyltransferase" evidence="1">
    <location>
        <begin position="158"/>
        <end position="292"/>
    </location>
</feature>
<proteinExistence type="predicted"/>
<dbReference type="InterPro" id="IPR017469">
    <property type="entry name" value="PEP-CTERM_FemAB-rel"/>
</dbReference>
<dbReference type="Gene3D" id="3.40.630.30">
    <property type="match status" value="1"/>
</dbReference>
<evidence type="ECO:0000259" key="1">
    <source>
        <dbReference type="Pfam" id="PF13480"/>
    </source>
</evidence>
<dbReference type="InterPro" id="IPR038740">
    <property type="entry name" value="BioF2-like_GNAT_dom"/>
</dbReference>
<keyword evidence="3" id="KW-1185">Reference proteome</keyword>
<dbReference type="NCBIfam" id="TIGR03019">
    <property type="entry name" value="pepcterm_femAB"/>
    <property type="match status" value="1"/>
</dbReference>
<dbReference type="SUPFAM" id="SSF55729">
    <property type="entry name" value="Acyl-CoA N-acyltransferases (Nat)"/>
    <property type="match status" value="1"/>
</dbReference>
<gene>
    <name evidence="2" type="ORF">CKY28_02665</name>
</gene>
<evidence type="ECO:0000313" key="3">
    <source>
        <dbReference type="Proteomes" id="UP000218151"/>
    </source>
</evidence>
<accession>A0A2A2SK85</accession>
<dbReference type="PANTHER" id="PTHR36174:SF1">
    <property type="entry name" value="LIPID II:GLYCINE GLYCYLTRANSFERASE"/>
    <property type="match status" value="1"/>
</dbReference>
<name>A0A2A2SK85_9SPHN</name>
<reference evidence="3" key="1">
    <citation type="submission" date="2017-09" db="EMBL/GenBank/DDBJ databases">
        <authorList>
            <person name="Feng G."/>
            <person name="Zhu H."/>
        </authorList>
    </citation>
    <scope>NUCLEOTIDE SEQUENCE [LARGE SCALE GENOMIC DNA]</scope>
    <source>
        <strain evidence="3">1PNM-20</strain>
    </source>
</reference>
<dbReference type="Proteomes" id="UP000218151">
    <property type="component" value="Unassembled WGS sequence"/>
</dbReference>
<organism evidence="2 3">
    <name type="scientific">Sphingomonas lenta</name>
    <dbReference type="NCBI Taxonomy" id="1141887"/>
    <lineage>
        <taxon>Bacteria</taxon>
        <taxon>Pseudomonadati</taxon>
        <taxon>Pseudomonadota</taxon>
        <taxon>Alphaproteobacteria</taxon>
        <taxon>Sphingomonadales</taxon>
        <taxon>Sphingomonadaceae</taxon>
        <taxon>Sphingomonas</taxon>
    </lineage>
</organism>
<protein>
    <submittedName>
        <fullName evidence="2">FemAB</fullName>
    </submittedName>
</protein>
<evidence type="ECO:0000313" key="2">
    <source>
        <dbReference type="EMBL" id="PAX09656.1"/>
    </source>
</evidence>
<dbReference type="PANTHER" id="PTHR36174">
    <property type="entry name" value="LIPID II:GLYCINE GLYCYLTRANSFERASE"/>
    <property type="match status" value="1"/>
</dbReference>
<dbReference type="EMBL" id="NSLI01000001">
    <property type="protein sequence ID" value="PAX09656.1"/>
    <property type="molecule type" value="Genomic_DNA"/>
</dbReference>
<dbReference type="InterPro" id="IPR050644">
    <property type="entry name" value="PG_Glycine_Bridge_Synth"/>
</dbReference>
<dbReference type="InterPro" id="IPR016181">
    <property type="entry name" value="Acyl_CoA_acyltransferase"/>
</dbReference>
<dbReference type="Pfam" id="PF13480">
    <property type="entry name" value="Acetyltransf_6"/>
    <property type="match status" value="1"/>
</dbReference>
<comment type="caution">
    <text evidence="2">The sequence shown here is derived from an EMBL/GenBank/DDBJ whole genome shotgun (WGS) entry which is preliminary data.</text>
</comment>
<dbReference type="RefSeq" id="WP_095996764.1">
    <property type="nucleotide sequence ID" value="NZ_NSLI01000001.1"/>
</dbReference>
<dbReference type="AlphaFoldDB" id="A0A2A2SK85"/>
<sequence length="348" mass="37768">MTFQSAIARAAVREADLRDDRECARIDAFVSERAGSPFHLTAWSRAVERGCGQRARYLVAERPGGVIAGVLPLTEMRSALFGRALVSAGFAVDGGVLGDAVEPFAGAAWDLARRLGVPEVELRGGPAPAGWTVDYDSYLDFARPLAADEEAELKAIPRKQRAEVRKSLGFELEVAIGRDRAALMEHHRVYAESVRNLGTPVFPAALFRAVAETMDADVLTVRHRGRAVASVLSLYANGTVYPYWGGGTLTARELRANDRMYFALMAHARARGCTRFDFGRSKVGTGAAAFKKNWGFEPTPLAYAKRSDGPARAVNPLNPKYALMVATWKRLPLPIANALGPWIARGLG</sequence>